<evidence type="ECO:0000313" key="2">
    <source>
        <dbReference type="Proteomes" id="UP001589775"/>
    </source>
</evidence>
<evidence type="ECO:0008006" key="3">
    <source>
        <dbReference type="Google" id="ProtNLM"/>
    </source>
</evidence>
<proteinExistence type="predicted"/>
<keyword evidence="2" id="KW-1185">Reference proteome</keyword>
<name>A0ABV6EMT3_9BRAD</name>
<dbReference type="RefSeq" id="WP_378384166.1">
    <property type="nucleotide sequence ID" value="NZ_JBHLWM010000001.1"/>
</dbReference>
<comment type="caution">
    <text evidence="1">The sequence shown here is derived from an EMBL/GenBank/DDBJ whole genome shotgun (WGS) entry which is preliminary data.</text>
</comment>
<reference evidence="1 2" key="1">
    <citation type="submission" date="2024-09" db="EMBL/GenBank/DDBJ databases">
        <authorList>
            <person name="Sun Q."/>
            <person name="Mori K."/>
        </authorList>
    </citation>
    <scope>NUCLEOTIDE SEQUENCE [LARGE SCALE GENOMIC DNA]</scope>
    <source>
        <strain evidence="1 2">KCTC 23279</strain>
    </source>
</reference>
<dbReference type="Proteomes" id="UP001589775">
    <property type="component" value="Unassembled WGS sequence"/>
</dbReference>
<evidence type="ECO:0000313" key="1">
    <source>
        <dbReference type="EMBL" id="MFC0239400.1"/>
    </source>
</evidence>
<dbReference type="EMBL" id="JBHLWM010000001">
    <property type="protein sequence ID" value="MFC0239400.1"/>
    <property type="molecule type" value="Genomic_DNA"/>
</dbReference>
<accession>A0ABV6EMT3</accession>
<gene>
    <name evidence="1" type="ORF">ACFFJ6_02925</name>
</gene>
<sequence>MRRLHAARDQFGRRRRNRKDEIVLDSTGLYRGDLVVFNTTIDVPG</sequence>
<organism evidence="1 2">
    <name type="scientific">Rhodopseudomonas telluris</name>
    <dbReference type="NCBI Taxonomy" id="644215"/>
    <lineage>
        <taxon>Bacteria</taxon>
        <taxon>Pseudomonadati</taxon>
        <taxon>Pseudomonadota</taxon>
        <taxon>Alphaproteobacteria</taxon>
        <taxon>Hyphomicrobiales</taxon>
        <taxon>Nitrobacteraceae</taxon>
        <taxon>Rhodopseudomonas</taxon>
    </lineage>
</organism>
<protein>
    <recommendedName>
        <fullName evidence="3">Transposase</fullName>
    </recommendedName>
</protein>